<gene>
    <name evidence="1" type="ORF">RAH46_02425</name>
</gene>
<evidence type="ECO:0000313" key="2">
    <source>
        <dbReference type="Proteomes" id="UP001183127"/>
    </source>
</evidence>
<keyword evidence="2" id="KW-1185">Reference proteome</keyword>
<evidence type="ECO:0000313" key="1">
    <source>
        <dbReference type="EMBL" id="WMW06205.1"/>
    </source>
</evidence>
<name>A0ABY9QQ82_9PSED</name>
<sequence>MKIETNGWVAQNDKMPGNARFRVYGTVTVGHPGVQPTLSLRAVQDKSYALALELTLKAADGIYPQVVTDKAVTFEMPGDHSNIPKVDIFHDGELITSITDIVETH</sequence>
<dbReference type="EMBL" id="CP132921">
    <property type="protein sequence ID" value="WMW06205.1"/>
    <property type="molecule type" value="Genomic_DNA"/>
</dbReference>
<organism evidence="1 2">
    <name type="scientific">Pseudomonas entomophila</name>
    <dbReference type="NCBI Taxonomy" id="312306"/>
    <lineage>
        <taxon>Bacteria</taxon>
        <taxon>Pseudomonadati</taxon>
        <taxon>Pseudomonadota</taxon>
        <taxon>Gammaproteobacteria</taxon>
        <taxon>Pseudomonadales</taxon>
        <taxon>Pseudomonadaceae</taxon>
        <taxon>Pseudomonas</taxon>
    </lineage>
</organism>
<dbReference type="GeneID" id="32808405"/>
<accession>A0ABY9QQ82</accession>
<reference evidence="1 2" key="1">
    <citation type="submission" date="2023-08" db="EMBL/GenBank/DDBJ databases">
        <title>Complete Genome Sequence of Pseudomonas entomophila TVIN A01.</title>
        <authorList>
            <person name="Shelke T."/>
            <person name="Mahar N.S."/>
            <person name="Gupta I."/>
            <person name="Gupta V."/>
        </authorList>
    </citation>
    <scope>NUCLEOTIDE SEQUENCE [LARGE SCALE GENOMIC DNA]</scope>
    <source>
        <strain evidence="1 2">TVIN-A01</strain>
    </source>
</reference>
<dbReference type="RefSeq" id="WP_011536463.1">
    <property type="nucleotide sequence ID" value="NZ_CP132921.1"/>
</dbReference>
<dbReference type="Proteomes" id="UP001183127">
    <property type="component" value="Chromosome"/>
</dbReference>
<proteinExistence type="predicted"/>
<protein>
    <submittedName>
        <fullName evidence="1">Uncharacterized protein</fullName>
    </submittedName>
</protein>